<gene>
    <name evidence="4" type="ORF">M8C21_026397</name>
</gene>
<evidence type="ECO:0000313" key="5">
    <source>
        <dbReference type="Proteomes" id="UP001206925"/>
    </source>
</evidence>
<dbReference type="SMART" id="SM00343">
    <property type="entry name" value="ZnF_C2HC"/>
    <property type="match status" value="6"/>
</dbReference>
<dbReference type="PROSITE" id="PS50158">
    <property type="entry name" value="ZF_CCHC"/>
    <property type="match status" value="3"/>
</dbReference>
<organism evidence="4 5">
    <name type="scientific">Ambrosia artemisiifolia</name>
    <name type="common">Common ragweed</name>
    <dbReference type="NCBI Taxonomy" id="4212"/>
    <lineage>
        <taxon>Eukaryota</taxon>
        <taxon>Viridiplantae</taxon>
        <taxon>Streptophyta</taxon>
        <taxon>Embryophyta</taxon>
        <taxon>Tracheophyta</taxon>
        <taxon>Spermatophyta</taxon>
        <taxon>Magnoliopsida</taxon>
        <taxon>eudicotyledons</taxon>
        <taxon>Gunneridae</taxon>
        <taxon>Pentapetalae</taxon>
        <taxon>asterids</taxon>
        <taxon>campanulids</taxon>
        <taxon>Asterales</taxon>
        <taxon>Asteraceae</taxon>
        <taxon>Asteroideae</taxon>
        <taxon>Heliantheae alliance</taxon>
        <taxon>Heliantheae</taxon>
        <taxon>Ambrosia</taxon>
    </lineage>
</organism>
<reference evidence="4" key="1">
    <citation type="submission" date="2022-06" db="EMBL/GenBank/DDBJ databases">
        <title>Uncovering the hologenomic basis of an extraordinary plant invasion.</title>
        <authorList>
            <person name="Bieker V.C."/>
            <person name="Martin M.D."/>
            <person name="Gilbert T."/>
            <person name="Hodgins K."/>
            <person name="Battlay P."/>
            <person name="Petersen B."/>
            <person name="Wilson J."/>
        </authorList>
    </citation>
    <scope>NUCLEOTIDE SEQUENCE</scope>
    <source>
        <strain evidence="4">AA19_3_7</strain>
        <tissue evidence="4">Leaf</tissue>
    </source>
</reference>
<evidence type="ECO:0000256" key="2">
    <source>
        <dbReference type="SAM" id="MobiDB-lite"/>
    </source>
</evidence>
<feature type="region of interest" description="Disordered" evidence="2">
    <location>
        <begin position="260"/>
        <end position="307"/>
    </location>
</feature>
<dbReference type="Pfam" id="PF00098">
    <property type="entry name" value="zf-CCHC"/>
    <property type="match status" value="2"/>
</dbReference>
<accession>A0AAD5GCM3</accession>
<sequence length="436" mass="48181">MWWLMRAGYDGGGTMVGFVTAAGAGAAAKVWWHGGVVVVLEDVDTKEDSGAPKGSDAAIEPDPSQKSDNIVLQKLLRGPRYFDPPDDSWGNCYNCGESGHTTANCTSAKRKKPCFVCGSLEHHVKQCNKGKDCFICKKSGHLAKDCPEKSNRGSQSTKICLNCGDSGHELLSCESTYSPDDLKEIQCYVCKCFGHLCCVNYAGEGSTEISCYRCGQLGHSGLECARVHAETASKWTPSSCYMCGQEAHTVCRCTTNSKKRKRKMDSSTPKKKKKKSKTKNKKQQQKKNDSVGKYGNNLGARSMLQPNPRGGVGWVTGDPSAYNHSHNHYYNHNYNHNYNRNHNYDHNHGWGSPITPPMYIPNARFQFHGSNGYQSYNDRFQFHGGHGYQASNYRFQYHGGSGYNPGYNSSGFHSNPGMFHASGSNVFGNSSNYGRR</sequence>
<evidence type="ECO:0000256" key="1">
    <source>
        <dbReference type="PROSITE-ProRule" id="PRU00047"/>
    </source>
</evidence>
<comment type="caution">
    <text evidence="4">The sequence shown here is derived from an EMBL/GenBank/DDBJ whole genome shotgun (WGS) entry which is preliminary data.</text>
</comment>
<dbReference type="EMBL" id="JAMZMK010009033">
    <property type="protein sequence ID" value="KAI7737410.1"/>
    <property type="molecule type" value="Genomic_DNA"/>
</dbReference>
<dbReference type="Gene3D" id="4.10.60.10">
    <property type="entry name" value="Zinc finger, CCHC-type"/>
    <property type="match status" value="3"/>
</dbReference>
<dbReference type="SUPFAM" id="SSF57756">
    <property type="entry name" value="Retrovirus zinc finger-like domains"/>
    <property type="match status" value="2"/>
</dbReference>
<name>A0AAD5GCM3_AMBAR</name>
<dbReference type="AlphaFoldDB" id="A0AAD5GCM3"/>
<proteinExistence type="predicted"/>
<feature type="domain" description="CCHC-type" evidence="3">
    <location>
        <begin position="92"/>
        <end position="107"/>
    </location>
</feature>
<dbReference type="PANTHER" id="PTHR46978">
    <property type="entry name" value="ZINC KNUCKLE (CCHC-TYPE) FAMILY PROTEIN"/>
    <property type="match status" value="1"/>
</dbReference>
<dbReference type="Proteomes" id="UP001206925">
    <property type="component" value="Unassembled WGS sequence"/>
</dbReference>
<evidence type="ECO:0000259" key="3">
    <source>
        <dbReference type="PROSITE" id="PS50158"/>
    </source>
</evidence>
<evidence type="ECO:0000313" key="4">
    <source>
        <dbReference type="EMBL" id="KAI7737410.1"/>
    </source>
</evidence>
<dbReference type="GO" id="GO:0003676">
    <property type="term" value="F:nucleic acid binding"/>
    <property type="evidence" value="ECO:0007669"/>
    <property type="project" value="InterPro"/>
</dbReference>
<protein>
    <recommendedName>
        <fullName evidence="3">CCHC-type domain-containing protein</fullName>
    </recommendedName>
</protein>
<dbReference type="GO" id="GO:0008270">
    <property type="term" value="F:zinc ion binding"/>
    <property type="evidence" value="ECO:0007669"/>
    <property type="project" value="UniProtKB-KW"/>
</dbReference>
<feature type="domain" description="CCHC-type" evidence="3">
    <location>
        <begin position="211"/>
        <end position="224"/>
    </location>
</feature>
<feature type="compositionally biased region" description="Basic residues" evidence="2">
    <location>
        <begin position="260"/>
        <end position="285"/>
    </location>
</feature>
<keyword evidence="1" id="KW-0479">Metal-binding</keyword>
<keyword evidence="5" id="KW-1185">Reference proteome</keyword>
<dbReference type="InterPro" id="IPR036875">
    <property type="entry name" value="Znf_CCHC_sf"/>
</dbReference>
<feature type="domain" description="CCHC-type" evidence="3">
    <location>
        <begin position="133"/>
        <end position="148"/>
    </location>
</feature>
<keyword evidence="1" id="KW-0863">Zinc-finger</keyword>
<dbReference type="PANTHER" id="PTHR46978:SF9">
    <property type="entry name" value="TRANSCRIPTION FACTOR INTERACTOR AND REGULATOR CCHC(ZN) FAMILY"/>
    <property type="match status" value="1"/>
</dbReference>
<keyword evidence="1" id="KW-0862">Zinc</keyword>
<dbReference type="InterPro" id="IPR001878">
    <property type="entry name" value="Znf_CCHC"/>
</dbReference>